<keyword evidence="1" id="KW-0472">Membrane</keyword>
<gene>
    <name evidence="3" type="ORF">E2562_013348</name>
</gene>
<accession>A0A6G1CG08</accession>
<name>A0A6G1CG08_9ORYZ</name>
<sequence length="102" mass="10928">MYLVIAGLWICHAGLAASDVAVRLRGEGSGAHAVASHVTLVAILAVLPVIPVATSLHAVRITVSDTETEKFELPADIHYICITRAYNLHMSVLILHPCCVLF</sequence>
<organism evidence="3 4">
    <name type="scientific">Oryza meyeriana var. granulata</name>
    <dbReference type="NCBI Taxonomy" id="110450"/>
    <lineage>
        <taxon>Eukaryota</taxon>
        <taxon>Viridiplantae</taxon>
        <taxon>Streptophyta</taxon>
        <taxon>Embryophyta</taxon>
        <taxon>Tracheophyta</taxon>
        <taxon>Spermatophyta</taxon>
        <taxon>Magnoliopsida</taxon>
        <taxon>Liliopsida</taxon>
        <taxon>Poales</taxon>
        <taxon>Poaceae</taxon>
        <taxon>BOP clade</taxon>
        <taxon>Oryzoideae</taxon>
        <taxon>Oryzeae</taxon>
        <taxon>Oryzinae</taxon>
        <taxon>Oryza</taxon>
        <taxon>Oryza meyeriana</taxon>
    </lineage>
</organism>
<feature type="chain" id="PRO_5026017451" evidence="2">
    <location>
        <begin position="17"/>
        <end position="102"/>
    </location>
</feature>
<feature type="signal peptide" evidence="2">
    <location>
        <begin position="1"/>
        <end position="16"/>
    </location>
</feature>
<protein>
    <submittedName>
        <fullName evidence="3">Uncharacterized protein</fullName>
    </submittedName>
</protein>
<keyword evidence="2" id="KW-0732">Signal</keyword>
<keyword evidence="1" id="KW-0812">Transmembrane</keyword>
<dbReference type="AlphaFoldDB" id="A0A6G1CG08"/>
<keyword evidence="4" id="KW-1185">Reference proteome</keyword>
<feature type="transmembrane region" description="Helical" evidence="1">
    <location>
        <begin position="32"/>
        <end position="53"/>
    </location>
</feature>
<dbReference type="EMBL" id="SPHZ02000009">
    <property type="protein sequence ID" value="KAF0899112.1"/>
    <property type="molecule type" value="Genomic_DNA"/>
</dbReference>
<keyword evidence="1" id="KW-1133">Transmembrane helix</keyword>
<reference evidence="3 4" key="1">
    <citation type="submission" date="2019-11" db="EMBL/GenBank/DDBJ databases">
        <title>Whole genome sequence of Oryza granulata.</title>
        <authorList>
            <person name="Li W."/>
        </authorList>
    </citation>
    <scope>NUCLEOTIDE SEQUENCE [LARGE SCALE GENOMIC DNA]</scope>
    <source>
        <strain evidence="4">cv. Menghai</strain>
        <tissue evidence="3">Leaf</tissue>
    </source>
</reference>
<evidence type="ECO:0000313" key="4">
    <source>
        <dbReference type="Proteomes" id="UP000479710"/>
    </source>
</evidence>
<evidence type="ECO:0000256" key="2">
    <source>
        <dbReference type="SAM" id="SignalP"/>
    </source>
</evidence>
<proteinExistence type="predicted"/>
<comment type="caution">
    <text evidence="3">The sequence shown here is derived from an EMBL/GenBank/DDBJ whole genome shotgun (WGS) entry which is preliminary data.</text>
</comment>
<evidence type="ECO:0000313" key="3">
    <source>
        <dbReference type="EMBL" id="KAF0899112.1"/>
    </source>
</evidence>
<evidence type="ECO:0000256" key="1">
    <source>
        <dbReference type="SAM" id="Phobius"/>
    </source>
</evidence>
<dbReference type="Proteomes" id="UP000479710">
    <property type="component" value="Unassembled WGS sequence"/>
</dbReference>